<gene>
    <name evidence="4" type="ORF">C1T31_11560</name>
</gene>
<dbReference type="InterPro" id="IPR025348">
    <property type="entry name" value="DUF4252"/>
</dbReference>
<keyword evidence="1 2" id="KW-0732">Signal</keyword>
<feature type="domain" description="Secretion system C-terminal sorting" evidence="3">
    <location>
        <begin position="198"/>
        <end position="269"/>
    </location>
</feature>
<dbReference type="Pfam" id="PF18962">
    <property type="entry name" value="Por_Secre_tail"/>
    <property type="match status" value="1"/>
</dbReference>
<protein>
    <recommendedName>
        <fullName evidence="3">Secretion system C-terminal sorting domain-containing protein</fullName>
    </recommendedName>
</protein>
<reference evidence="4 5" key="1">
    <citation type="submission" date="2018-01" db="EMBL/GenBank/DDBJ databases">
        <title>The draft genome of Hanstruepera neustonica JCM19743.</title>
        <authorList>
            <person name="He R.-H."/>
            <person name="Du Z.-J."/>
        </authorList>
    </citation>
    <scope>NUCLEOTIDE SEQUENCE [LARGE SCALE GENOMIC DNA]</scope>
    <source>
        <strain evidence="4 5">JCM19743</strain>
    </source>
</reference>
<dbReference type="Proteomes" id="UP000236641">
    <property type="component" value="Unassembled WGS sequence"/>
</dbReference>
<comment type="caution">
    <text evidence="4">The sequence shown here is derived from an EMBL/GenBank/DDBJ whole genome shotgun (WGS) entry which is preliminary data.</text>
</comment>
<dbReference type="EMBL" id="POWF01000008">
    <property type="protein sequence ID" value="PNQ72424.1"/>
    <property type="molecule type" value="Genomic_DNA"/>
</dbReference>
<proteinExistence type="predicted"/>
<feature type="signal peptide" evidence="2">
    <location>
        <begin position="1"/>
        <end position="21"/>
    </location>
</feature>
<evidence type="ECO:0000259" key="3">
    <source>
        <dbReference type="Pfam" id="PF18962"/>
    </source>
</evidence>
<name>A0A2K1DWL9_9FLAO</name>
<evidence type="ECO:0000256" key="1">
    <source>
        <dbReference type="ARBA" id="ARBA00022729"/>
    </source>
</evidence>
<evidence type="ECO:0000256" key="2">
    <source>
        <dbReference type="SAM" id="SignalP"/>
    </source>
</evidence>
<dbReference type="AlphaFoldDB" id="A0A2K1DWL9"/>
<evidence type="ECO:0000313" key="4">
    <source>
        <dbReference type="EMBL" id="PNQ72424.1"/>
    </source>
</evidence>
<organism evidence="4 5">
    <name type="scientific">Hanstruepera neustonica</name>
    <dbReference type="NCBI Taxonomy" id="1445657"/>
    <lineage>
        <taxon>Bacteria</taxon>
        <taxon>Pseudomonadati</taxon>
        <taxon>Bacteroidota</taxon>
        <taxon>Flavobacteriia</taxon>
        <taxon>Flavobacteriales</taxon>
        <taxon>Flavobacteriaceae</taxon>
        <taxon>Hanstruepera</taxon>
    </lineage>
</organism>
<keyword evidence="5" id="KW-1185">Reference proteome</keyword>
<dbReference type="RefSeq" id="WP_103052668.1">
    <property type="nucleotide sequence ID" value="NZ_POWF01000008.1"/>
</dbReference>
<dbReference type="NCBIfam" id="TIGR04183">
    <property type="entry name" value="Por_Secre_tail"/>
    <property type="match status" value="1"/>
</dbReference>
<dbReference type="OrthoDB" id="705638at2"/>
<accession>A0A2K1DWL9</accession>
<dbReference type="Pfam" id="PF14060">
    <property type="entry name" value="DUF4252"/>
    <property type="match status" value="1"/>
</dbReference>
<sequence>MKNKLIFTLMVMVMIPLTSMAQDIFSKYDGNPDVTYIDIKPKMFQILAKVDVETNSPEAQNFTEMVNSITSLKAIVTGKQTVSSDIANWVDSKSKSLEELMEVRDEGTVVKFFVKDGKEADHVEELLIFVNGISKHMNGSQTNNDTKKRNIETVVVSLTGNIDLNQLNFDLIGDQVQMKESSANILTEDSMLFKELKIYPNPSQDMVTINLPSEIENDVDITVLNAQGKEIQNHIINSENNTLNVSDLQAGVYLIQIQYDDSRVVKRFVKQ</sequence>
<feature type="chain" id="PRO_5014451575" description="Secretion system C-terminal sorting domain-containing protein" evidence="2">
    <location>
        <begin position="22"/>
        <end position="271"/>
    </location>
</feature>
<evidence type="ECO:0000313" key="5">
    <source>
        <dbReference type="Proteomes" id="UP000236641"/>
    </source>
</evidence>
<dbReference type="InterPro" id="IPR026444">
    <property type="entry name" value="Secre_tail"/>
</dbReference>